<feature type="compositionally biased region" description="Basic and acidic residues" evidence="1">
    <location>
        <begin position="410"/>
        <end position="429"/>
    </location>
</feature>
<evidence type="ECO:0000256" key="1">
    <source>
        <dbReference type="SAM" id="MobiDB-lite"/>
    </source>
</evidence>
<protein>
    <recommendedName>
        <fullName evidence="2">U-box domain-containing protein</fullName>
    </recommendedName>
</protein>
<reference evidence="4" key="1">
    <citation type="submission" date="2021-01" db="EMBL/GenBank/DDBJ databases">
        <authorList>
            <person name="Corre E."/>
            <person name="Pelletier E."/>
            <person name="Niang G."/>
            <person name="Scheremetjew M."/>
            <person name="Finn R."/>
            <person name="Kale V."/>
            <person name="Holt S."/>
            <person name="Cochrane G."/>
            <person name="Meng A."/>
            <person name="Brown T."/>
            <person name="Cohen L."/>
        </authorList>
    </citation>
    <scope>NUCLEOTIDE SEQUENCE</scope>
    <source>
        <strain evidence="4">CCMP2058</strain>
    </source>
</reference>
<feature type="compositionally biased region" description="Low complexity" evidence="1">
    <location>
        <begin position="317"/>
        <end position="330"/>
    </location>
</feature>
<dbReference type="EMBL" id="HBEM01006537">
    <property type="protein sequence ID" value="CAD8437649.1"/>
    <property type="molecule type" value="Transcribed_RNA"/>
</dbReference>
<feature type="compositionally biased region" description="Low complexity" evidence="1">
    <location>
        <begin position="379"/>
        <end position="401"/>
    </location>
</feature>
<feature type="compositionally biased region" description="Polar residues" evidence="1">
    <location>
        <begin position="264"/>
        <end position="275"/>
    </location>
</feature>
<proteinExistence type="predicted"/>
<dbReference type="GO" id="GO:0004842">
    <property type="term" value="F:ubiquitin-protein transferase activity"/>
    <property type="evidence" value="ECO:0007669"/>
    <property type="project" value="InterPro"/>
</dbReference>
<dbReference type="AlphaFoldDB" id="A0A6T6SPY3"/>
<dbReference type="SMART" id="SM00504">
    <property type="entry name" value="Ubox"/>
    <property type="match status" value="1"/>
</dbReference>
<sequence>MENGEDPPKRFICPITKQVMTDPAHTSELITYEYKAIAEYLNQAQECMPKSKIADPVTGRPLQNLYLIPNLKLKGQIRMWREKKCNQPTSSRRAPAVPRPPTDISTSSIHREPTRYSKHREEDTRPHARLLGQTQPPNIPYRRPLRSDHNSSFYFHHSNSNLHRREDLFLPRGSWQSIGSRHGQKDSWRRSSHIHASSRGRVPAASSRLESGHIPHRRPRDRFSQSSLVDTRTPVVRRLSQGPVPRGLGPFGIGSRRGSAPQHIISNPPWTASGNENKRSTPLLRQESSTSDGLGEDLGVRFEFDRDEGDGSRNWARISRSPPRYSRSTSWNQRSQPPLFQATSSIQLPRSLSSISTSSHSEVKQGPTISRHSSSGTPGRLSSRSLYNGSSSSEILSSRSLYNASRRSTVQKEVKQDHMEVVEKDDLSDATKPSDVMNQGYRSWPHYTRQP</sequence>
<dbReference type="PROSITE" id="PS51698">
    <property type="entry name" value="U_BOX"/>
    <property type="match status" value="1"/>
</dbReference>
<dbReference type="PANTHER" id="PTHR46573:SF1">
    <property type="entry name" value="WD REPEAT, SAM AND U-BOX DOMAIN-CONTAINING PROTEIN 1"/>
    <property type="match status" value="1"/>
</dbReference>
<evidence type="ECO:0000259" key="2">
    <source>
        <dbReference type="PROSITE" id="PS51698"/>
    </source>
</evidence>
<dbReference type="PANTHER" id="PTHR46573">
    <property type="entry name" value="WD REPEAT, SAM AND U-BOX DOMAIN-CONTAINING PROTEIN 1"/>
    <property type="match status" value="1"/>
</dbReference>
<dbReference type="InterPro" id="IPR052085">
    <property type="entry name" value="WD-SAM-U-box"/>
</dbReference>
<feature type="compositionally biased region" description="Polar residues" evidence="1">
    <location>
        <begin position="331"/>
        <end position="350"/>
    </location>
</feature>
<dbReference type="Pfam" id="PF04564">
    <property type="entry name" value="U-box"/>
    <property type="match status" value="1"/>
</dbReference>
<gene>
    <name evidence="3" type="ORF">LAMO00422_LOCUS4553</name>
    <name evidence="4" type="ORF">LAMO00422_LOCUS4555</name>
</gene>
<evidence type="ECO:0000313" key="3">
    <source>
        <dbReference type="EMBL" id="CAD8437646.1"/>
    </source>
</evidence>
<dbReference type="Gene3D" id="3.30.40.10">
    <property type="entry name" value="Zinc/RING finger domain, C3HC4 (zinc finger)"/>
    <property type="match status" value="1"/>
</dbReference>
<name>A0A6T6SPY3_9EUKA</name>
<evidence type="ECO:0000313" key="4">
    <source>
        <dbReference type="EMBL" id="CAD8437649.1"/>
    </source>
</evidence>
<feature type="region of interest" description="Disordered" evidence="1">
    <location>
        <begin position="84"/>
        <end position="141"/>
    </location>
</feature>
<organism evidence="4">
    <name type="scientific">Amorphochlora amoebiformis</name>
    <dbReference type="NCBI Taxonomy" id="1561963"/>
    <lineage>
        <taxon>Eukaryota</taxon>
        <taxon>Sar</taxon>
        <taxon>Rhizaria</taxon>
        <taxon>Cercozoa</taxon>
        <taxon>Chlorarachniophyceae</taxon>
        <taxon>Amorphochlora</taxon>
    </lineage>
</organism>
<dbReference type="SUPFAM" id="SSF57850">
    <property type="entry name" value="RING/U-box"/>
    <property type="match status" value="1"/>
</dbReference>
<dbReference type="InterPro" id="IPR003613">
    <property type="entry name" value="Ubox_domain"/>
</dbReference>
<dbReference type="GO" id="GO:0016567">
    <property type="term" value="P:protein ubiquitination"/>
    <property type="evidence" value="ECO:0007669"/>
    <property type="project" value="InterPro"/>
</dbReference>
<dbReference type="EMBL" id="HBEM01006535">
    <property type="protein sequence ID" value="CAD8437646.1"/>
    <property type="molecule type" value="Transcribed_RNA"/>
</dbReference>
<dbReference type="InterPro" id="IPR013083">
    <property type="entry name" value="Znf_RING/FYVE/PHD"/>
</dbReference>
<feature type="compositionally biased region" description="Basic and acidic residues" evidence="1">
    <location>
        <begin position="109"/>
        <end position="126"/>
    </location>
</feature>
<feature type="compositionally biased region" description="Polar residues" evidence="1">
    <location>
        <begin position="367"/>
        <end position="377"/>
    </location>
</feature>
<feature type="domain" description="U-box" evidence="2">
    <location>
        <begin position="6"/>
        <end position="87"/>
    </location>
</feature>
<feature type="compositionally biased region" description="Low complexity" evidence="1">
    <location>
        <begin position="351"/>
        <end position="360"/>
    </location>
</feature>
<accession>A0A6T6SPY3</accession>
<feature type="region of interest" description="Disordered" evidence="1">
    <location>
        <begin position="175"/>
        <end position="451"/>
    </location>
</feature>